<dbReference type="AlphaFoldDB" id="A0A3S5B2K1"/>
<keyword evidence="2" id="KW-1185">Reference proteome</keyword>
<proteinExistence type="predicted"/>
<dbReference type="Proteomes" id="UP000784294">
    <property type="component" value="Unassembled WGS sequence"/>
</dbReference>
<comment type="caution">
    <text evidence="1">The sequence shown here is derived from an EMBL/GenBank/DDBJ whole genome shotgun (WGS) entry which is preliminary data.</text>
</comment>
<evidence type="ECO:0000313" key="2">
    <source>
        <dbReference type="Proteomes" id="UP000784294"/>
    </source>
</evidence>
<protein>
    <submittedName>
        <fullName evidence="1">Uncharacterized protein</fullName>
    </submittedName>
</protein>
<evidence type="ECO:0000313" key="1">
    <source>
        <dbReference type="EMBL" id="VEL31730.1"/>
    </source>
</evidence>
<sequence>MGRTDGECNGGKGQADACAQKVGECDQPVVGGAQDCLHSARRDRSAIKLGREITVTYKTIIITHVFPPLPHSCPPRVPVVNKTTHTTPSCHGLGGFFASSECRLKR</sequence>
<gene>
    <name evidence="1" type="ORF">PXEA_LOCUS25170</name>
</gene>
<accession>A0A3S5B2K1</accession>
<dbReference type="EMBL" id="CAAALY010125735">
    <property type="protein sequence ID" value="VEL31730.1"/>
    <property type="molecule type" value="Genomic_DNA"/>
</dbReference>
<name>A0A3S5B2K1_9PLAT</name>
<organism evidence="1 2">
    <name type="scientific">Protopolystoma xenopodis</name>
    <dbReference type="NCBI Taxonomy" id="117903"/>
    <lineage>
        <taxon>Eukaryota</taxon>
        <taxon>Metazoa</taxon>
        <taxon>Spiralia</taxon>
        <taxon>Lophotrochozoa</taxon>
        <taxon>Platyhelminthes</taxon>
        <taxon>Monogenea</taxon>
        <taxon>Polyopisthocotylea</taxon>
        <taxon>Polystomatidea</taxon>
        <taxon>Polystomatidae</taxon>
        <taxon>Protopolystoma</taxon>
    </lineage>
</organism>
<reference evidence="1" key="1">
    <citation type="submission" date="2018-11" db="EMBL/GenBank/DDBJ databases">
        <authorList>
            <consortium name="Pathogen Informatics"/>
        </authorList>
    </citation>
    <scope>NUCLEOTIDE SEQUENCE</scope>
</reference>